<evidence type="ECO:0000256" key="4">
    <source>
        <dbReference type="SAM" id="SignalP"/>
    </source>
</evidence>
<feature type="region of interest" description="Disordered" evidence="3">
    <location>
        <begin position="337"/>
        <end position="368"/>
    </location>
</feature>
<feature type="domain" description="Ras-GEF" evidence="5">
    <location>
        <begin position="1"/>
        <end position="251"/>
    </location>
</feature>
<dbReference type="AlphaFoldDB" id="A0A1S8WSE5"/>
<proteinExistence type="predicted"/>
<reference evidence="6 7" key="1">
    <citation type="submission" date="2015-03" db="EMBL/GenBank/DDBJ databases">
        <title>Draft genome of the nematode, Opisthorchis viverrini.</title>
        <authorList>
            <person name="Mitreva M."/>
        </authorList>
    </citation>
    <scope>NUCLEOTIDE SEQUENCE [LARGE SCALE GENOMIC DNA]</scope>
    <source>
        <strain evidence="6">Khon Kaen</strain>
    </source>
</reference>
<protein>
    <submittedName>
        <fullName evidence="6">RasGEF domain protein</fullName>
    </submittedName>
</protein>
<dbReference type="SUPFAM" id="SSF48366">
    <property type="entry name" value="Ras GEF"/>
    <property type="match status" value="1"/>
</dbReference>
<keyword evidence="7" id="KW-1185">Reference proteome</keyword>
<dbReference type="InterPro" id="IPR008937">
    <property type="entry name" value="Ras-like_GEF"/>
</dbReference>
<dbReference type="GO" id="GO:0005085">
    <property type="term" value="F:guanyl-nucleotide exchange factor activity"/>
    <property type="evidence" value="ECO:0007669"/>
    <property type="project" value="UniProtKB-KW"/>
</dbReference>
<dbReference type="GO" id="GO:0005886">
    <property type="term" value="C:plasma membrane"/>
    <property type="evidence" value="ECO:0007669"/>
    <property type="project" value="TreeGrafter"/>
</dbReference>
<evidence type="ECO:0000313" key="6">
    <source>
        <dbReference type="EMBL" id="OON17440.1"/>
    </source>
</evidence>
<evidence type="ECO:0000259" key="5">
    <source>
        <dbReference type="PROSITE" id="PS50009"/>
    </source>
</evidence>
<feature type="compositionally biased region" description="Basic residues" evidence="3">
    <location>
        <begin position="339"/>
        <end position="348"/>
    </location>
</feature>
<dbReference type="InterPro" id="IPR023578">
    <property type="entry name" value="Ras_GEF_dom_sf"/>
</dbReference>
<keyword evidence="1 2" id="KW-0344">Guanine-nucleotide releasing factor</keyword>
<evidence type="ECO:0000313" key="7">
    <source>
        <dbReference type="Proteomes" id="UP000243686"/>
    </source>
</evidence>
<dbReference type="PANTHER" id="PTHR23113">
    <property type="entry name" value="GUANINE NUCLEOTIDE EXCHANGE FACTOR"/>
    <property type="match status" value="1"/>
</dbReference>
<dbReference type="InterPro" id="IPR036964">
    <property type="entry name" value="RASGEF_cat_dom_sf"/>
</dbReference>
<feature type="chain" id="PRO_5012142431" evidence="4">
    <location>
        <begin position="19"/>
        <end position="409"/>
    </location>
</feature>
<gene>
    <name evidence="6" type="ORF">X801_06719</name>
</gene>
<name>A0A1S8WSE5_OPIVI</name>
<evidence type="ECO:0000256" key="2">
    <source>
        <dbReference type="PROSITE-ProRule" id="PRU00168"/>
    </source>
</evidence>
<dbReference type="PROSITE" id="PS50009">
    <property type="entry name" value="RASGEF_CAT"/>
    <property type="match status" value="1"/>
</dbReference>
<sequence>MLHILLLVLIDFFDRCSINQDMPCGFQEYVSQFFLESTQAIPDLTYNLYAAYKQQMITTGLLLSFLSSTLTKSHYLPLFDTLPDVFGMKKLVDMNNYGSGMAIISGLQVQCVHRLSATWAALSSRDRSTFRKLVELFSQDQNYTNLRTAVDNARLPCIPYLGVYLSDLTYIDVAASAAAQHQNSSTVWSQQVKQDRINNVLRTIANFQQSHYPFAIDEKVIAYLESQRYIEELQRFIEDANYKLSLRLEPPTSGGFSTSTESSFALSTRHPASASVLKPVPVQPSTSPIKTISGNAVLHCNNDEKPQFVKSATSSPTSHKLTRHLVDLFVPPLLPPPPKHPHAHRQPVRAHEAPVPLHPGSNSVPRNLVMPSHRRLGSWTGKLSYSLLHIYFSIRSENVFILCRLLFPF</sequence>
<accession>A0A1S8WSE5</accession>
<evidence type="ECO:0000256" key="1">
    <source>
        <dbReference type="ARBA" id="ARBA00022658"/>
    </source>
</evidence>
<dbReference type="InterPro" id="IPR001895">
    <property type="entry name" value="RASGEF_cat_dom"/>
</dbReference>
<dbReference type="Proteomes" id="UP000243686">
    <property type="component" value="Unassembled WGS sequence"/>
</dbReference>
<dbReference type="GO" id="GO:0007265">
    <property type="term" value="P:Ras protein signal transduction"/>
    <property type="evidence" value="ECO:0007669"/>
    <property type="project" value="TreeGrafter"/>
</dbReference>
<feature type="signal peptide" evidence="4">
    <location>
        <begin position="1"/>
        <end position="18"/>
    </location>
</feature>
<dbReference type="Gene3D" id="1.10.840.10">
    <property type="entry name" value="Ras guanine-nucleotide exchange factors catalytic domain"/>
    <property type="match status" value="1"/>
</dbReference>
<keyword evidence="4" id="KW-0732">Signal</keyword>
<feature type="non-terminal residue" evidence="6">
    <location>
        <position position="409"/>
    </location>
</feature>
<organism evidence="6 7">
    <name type="scientific">Opisthorchis viverrini</name>
    <name type="common">Southeast Asian liver fluke</name>
    <dbReference type="NCBI Taxonomy" id="6198"/>
    <lineage>
        <taxon>Eukaryota</taxon>
        <taxon>Metazoa</taxon>
        <taxon>Spiralia</taxon>
        <taxon>Lophotrochozoa</taxon>
        <taxon>Platyhelminthes</taxon>
        <taxon>Trematoda</taxon>
        <taxon>Digenea</taxon>
        <taxon>Opisthorchiida</taxon>
        <taxon>Opisthorchiata</taxon>
        <taxon>Opisthorchiidae</taxon>
        <taxon>Opisthorchis</taxon>
    </lineage>
</organism>
<dbReference type="PANTHER" id="PTHR23113:SF368">
    <property type="entry name" value="CELL DIVISION CONTROL PROTEIN 25"/>
    <property type="match status" value="1"/>
</dbReference>
<dbReference type="Pfam" id="PF00617">
    <property type="entry name" value="RasGEF"/>
    <property type="match status" value="1"/>
</dbReference>
<dbReference type="EMBL" id="KV895361">
    <property type="protein sequence ID" value="OON17440.1"/>
    <property type="molecule type" value="Genomic_DNA"/>
</dbReference>
<dbReference type="SMART" id="SM00147">
    <property type="entry name" value="RasGEF"/>
    <property type="match status" value="1"/>
</dbReference>
<evidence type="ECO:0000256" key="3">
    <source>
        <dbReference type="SAM" id="MobiDB-lite"/>
    </source>
</evidence>